<name>A0A7K3WNL8_9FLAO</name>
<dbReference type="PANTHER" id="PTHR30535">
    <property type="entry name" value="VITAMIN B12-BINDING PROTEIN"/>
    <property type="match status" value="1"/>
</dbReference>
<dbReference type="Proteomes" id="UP000486602">
    <property type="component" value="Unassembled WGS sequence"/>
</dbReference>
<dbReference type="SUPFAM" id="SSF53807">
    <property type="entry name" value="Helical backbone' metal receptor"/>
    <property type="match status" value="1"/>
</dbReference>
<dbReference type="RefSeq" id="WP_163283179.1">
    <property type="nucleotide sequence ID" value="NZ_JAAGVY010000003.1"/>
</dbReference>
<dbReference type="PANTHER" id="PTHR30535:SF35">
    <property type="entry name" value="PERIPLASMIC BINDING PROTEIN"/>
    <property type="match status" value="1"/>
</dbReference>
<keyword evidence="1" id="KW-0732">Signal</keyword>
<sequence>MPVYTDQIARKFELKAPPQRIVSLVPSQTELLCDLGLEDSIVGVTKFCVHPKHLRKAKTIIGGTKKLHFDRINALNPDLIIANKEENNREDVEKLSEKYPVYVSDIQNLDHAQAFANDMGTLTGNEEKAALLNAKINNAIAKLKKISEGSKSINALYLIWKDPYMAAGTDAFITEMLNICGIENSLSKWDDAGLRYPETTIQEIKSLNPDVIFLSSEPYPFKAIHDSEILSETGIKTMGVDGEAFSWYGSRILHCLPYLQKFAQEISSFYR</sequence>
<feature type="domain" description="Fe/B12 periplasmic-binding" evidence="2">
    <location>
        <begin position="20"/>
        <end position="270"/>
    </location>
</feature>
<evidence type="ECO:0000313" key="3">
    <source>
        <dbReference type="EMBL" id="NEN22452.1"/>
    </source>
</evidence>
<dbReference type="InterPro" id="IPR050902">
    <property type="entry name" value="ABC_Transporter_SBP"/>
</dbReference>
<dbReference type="AlphaFoldDB" id="A0A7K3WNL8"/>
<dbReference type="NCBIfam" id="NF038402">
    <property type="entry name" value="TroA_like"/>
    <property type="match status" value="1"/>
</dbReference>
<proteinExistence type="predicted"/>
<dbReference type="Gene3D" id="3.40.50.1980">
    <property type="entry name" value="Nitrogenase molybdenum iron protein domain"/>
    <property type="match status" value="2"/>
</dbReference>
<dbReference type="InterPro" id="IPR002491">
    <property type="entry name" value="ABC_transptr_periplasmic_BD"/>
</dbReference>
<evidence type="ECO:0000256" key="1">
    <source>
        <dbReference type="ARBA" id="ARBA00022729"/>
    </source>
</evidence>
<gene>
    <name evidence="3" type="ORF">G3O08_02915</name>
</gene>
<accession>A0A7K3WNL8</accession>
<evidence type="ECO:0000259" key="2">
    <source>
        <dbReference type="PROSITE" id="PS50983"/>
    </source>
</evidence>
<dbReference type="InterPro" id="IPR054828">
    <property type="entry name" value="Vit_B12_bind_prot"/>
</dbReference>
<dbReference type="PROSITE" id="PS50983">
    <property type="entry name" value="FE_B12_PBP"/>
    <property type="match status" value="1"/>
</dbReference>
<protein>
    <submittedName>
        <fullName evidence="3">ABC transporter substrate-binding protein</fullName>
    </submittedName>
</protein>
<dbReference type="Pfam" id="PF01497">
    <property type="entry name" value="Peripla_BP_2"/>
    <property type="match status" value="1"/>
</dbReference>
<organism evidence="3 4">
    <name type="scientific">Cryomorpha ignava</name>
    <dbReference type="NCBI Taxonomy" id="101383"/>
    <lineage>
        <taxon>Bacteria</taxon>
        <taxon>Pseudomonadati</taxon>
        <taxon>Bacteroidota</taxon>
        <taxon>Flavobacteriia</taxon>
        <taxon>Flavobacteriales</taxon>
        <taxon>Cryomorphaceae</taxon>
        <taxon>Cryomorpha</taxon>
    </lineage>
</organism>
<dbReference type="EMBL" id="JAAGVY010000003">
    <property type="protein sequence ID" value="NEN22452.1"/>
    <property type="molecule type" value="Genomic_DNA"/>
</dbReference>
<comment type="caution">
    <text evidence="3">The sequence shown here is derived from an EMBL/GenBank/DDBJ whole genome shotgun (WGS) entry which is preliminary data.</text>
</comment>
<reference evidence="3 4" key="1">
    <citation type="submission" date="2020-02" db="EMBL/GenBank/DDBJ databases">
        <title>Out from the shadows clarifying the taxonomy of the family Cryomorphaceae and related taxa by utilizing the GTDB taxonomic framework.</title>
        <authorList>
            <person name="Bowman J.P."/>
        </authorList>
    </citation>
    <scope>NUCLEOTIDE SEQUENCE [LARGE SCALE GENOMIC DNA]</scope>
    <source>
        <strain evidence="3 4">QSSC 1-22</strain>
    </source>
</reference>
<keyword evidence="4" id="KW-1185">Reference proteome</keyword>
<evidence type="ECO:0000313" key="4">
    <source>
        <dbReference type="Proteomes" id="UP000486602"/>
    </source>
</evidence>